<proteinExistence type="predicted"/>
<accession>A0ABT6YFE6</accession>
<dbReference type="Proteomes" id="UP001236507">
    <property type="component" value="Unassembled WGS sequence"/>
</dbReference>
<reference evidence="1 2" key="1">
    <citation type="submission" date="2023-05" db="EMBL/GenBank/DDBJ databases">
        <title>Novel species of genus Flectobacillus isolated from stream in China.</title>
        <authorList>
            <person name="Lu H."/>
        </authorList>
    </citation>
    <scope>NUCLEOTIDE SEQUENCE [LARGE SCALE GENOMIC DNA]</scope>
    <source>
        <strain evidence="1 2">KCTC 42575</strain>
    </source>
</reference>
<comment type="caution">
    <text evidence="1">The sequence shown here is derived from an EMBL/GenBank/DDBJ whole genome shotgun (WGS) entry which is preliminary data.</text>
</comment>
<name>A0ABT6YFE6_9BACT</name>
<gene>
    <name evidence="1" type="ORF">QM524_23995</name>
</gene>
<evidence type="ECO:0000313" key="1">
    <source>
        <dbReference type="EMBL" id="MDI9862307.1"/>
    </source>
</evidence>
<dbReference type="RefSeq" id="WP_283346575.1">
    <property type="nucleotide sequence ID" value="NZ_JASHIF010000027.1"/>
</dbReference>
<protein>
    <submittedName>
        <fullName evidence="1">Uncharacterized protein</fullName>
    </submittedName>
</protein>
<sequence length="193" mass="22977">MNNTESKQTLINLGKHKIEWLDTTEETKIKIDDDLFTLKDKLTLNTVWGHKDSVDFANNWDEIKLFTYNRRELIGIRMSYNPCVGSGCSLDYFLIYDLKSKTKNFFGQFRIDREMALYHFDNELSYVSKTYRESANDSKVEYIYELFSVDEKGQFNKKKNSNGLTYQIKHTTFLDDDTIRKEILEQNWIQKIK</sequence>
<evidence type="ECO:0000313" key="2">
    <source>
        <dbReference type="Proteomes" id="UP001236507"/>
    </source>
</evidence>
<dbReference type="EMBL" id="JASHIF010000027">
    <property type="protein sequence ID" value="MDI9862307.1"/>
    <property type="molecule type" value="Genomic_DNA"/>
</dbReference>
<keyword evidence="2" id="KW-1185">Reference proteome</keyword>
<organism evidence="1 2">
    <name type="scientific">Flectobacillus roseus</name>
    <dbReference type="NCBI Taxonomy" id="502259"/>
    <lineage>
        <taxon>Bacteria</taxon>
        <taxon>Pseudomonadati</taxon>
        <taxon>Bacteroidota</taxon>
        <taxon>Cytophagia</taxon>
        <taxon>Cytophagales</taxon>
        <taxon>Flectobacillaceae</taxon>
        <taxon>Flectobacillus</taxon>
    </lineage>
</organism>